<proteinExistence type="predicted"/>
<dbReference type="PANTHER" id="PTHR45950">
    <property type="entry name" value="HOMEOBOX-LEUCINE ZIPPER PROTEIN ATHB-14"/>
    <property type="match status" value="1"/>
</dbReference>
<dbReference type="InterPro" id="IPR044830">
    <property type="entry name" value="HD-Zip_III"/>
</dbReference>
<feature type="region of interest" description="Disordered" evidence="2">
    <location>
        <begin position="1"/>
        <end position="20"/>
    </location>
</feature>
<keyword evidence="5" id="KW-1185">Reference proteome</keyword>
<feature type="domain" description="MEKHLA" evidence="3">
    <location>
        <begin position="109"/>
        <end position="252"/>
    </location>
</feature>
<evidence type="ECO:0000256" key="2">
    <source>
        <dbReference type="SAM" id="MobiDB-lite"/>
    </source>
</evidence>
<sequence length="253" mass="27590">MSLFISQGETQDLSTHKAQGPFSSHSVGSYTINNDAGNASLSYTGQAILTMAFQFPIGTNLQENVASMACQYVCSVISCVKRVSLATAPLELSPDLLSNLCPGNPEAHTLAQRIWESYCSQVGGELLRADWSDGDSIMRNMWNHQNAILCFSLELLPRFKFANQAGLNMLETTFVALQDITLDKIMSYTTLKSLNSEFSVILNQGFAYLPGGICVSTTGRQASYDQAIAWKVIAGDDINTHCLAISFGNWSFV</sequence>
<dbReference type="GO" id="GO:0003677">
    <property type="term" value="F:DNA binding"/>
    <property type="evidence" value="ECO:0007669"/>
    <property type="project" value="UniProtKB-KW"/>
</dbReference>
<gene>
    <name evidence="4" type="ORF">LIER_09095</name>
</gene>
<dbReference type="GO" id="GO:0003700">
    <property type="term" value="F:DNA-binding transcription factor activity"/>
    <property type="evidence" value="ECO:0007669"/>
    <property type="project" value="InterPro"/>
</dbReference>
<protein>
    <submittedName>
        <fullName evidence="4">Homeodomain transcription factor</fullName>
    </submittedName>
</protein>
<dbReference type="EMBL" id="BAABME010001523">
    <property type="protein sequence ID" value="GAA0150075.1"/>
    <property type="molecule type" value="Genomic_DNA"/>
</dbReference>
<evidence type="ECO:0000259" key="3">
    <source>
        <dbReference type="Pfam" id="PF08670"/>
    </source>
</evidence>
<name>A0AAV3PFH4_LITER</name>
<reference evidence="4 5" key="1">
    <citation type="submission" date="2024-01" db="EMBL/GenBank/DDBJ databases">
        <title>The complete chloroplast genome sequence of Lithospermum erythrorhizon: insights into the phylogenetic relationship among Boraginaceae species and the maternal lineages of purple gromwells.</title>
        <authorList>
            <person name="Okada T."/>
            <person name="Watanabe K."/>
        </authorList>
    </citation>
    <scope>NUCLEOTIDE SEQUENCE [LARGE SCALE GENOMIC DNA]</scope>
</reference>
<evidence type="ECO:0000313" key="5">
    <source>
        <dbReference type="Proteomes" id="UP001454036"/>
    </source>
</evidence>
<accession>A0AAV3PFH4</accession>
<dbReference type="Pfam" id="PF08670">
    <property type="entry name" value="MEKHLA"/>
    <property type="match status" value="1"/>
</dbReference>
<dbReference type="Proteomes" id="UP001454036">
    <property type="component" value="Unassembled WGS sequence"/>
</dbReference>
<dbReference type="InterPro" id="IPR013978">
    <property type="entry name" value="MEKHLA"/>
</dbReference>
<comment type="caution">
    <text evidence="4">The sequence shown here is derived from an EMBL/GenBank/DDBJ whole genome shotgun (WGS) entry which is preliminary data.</text>
</comment>
<dbReference type="PANTHER" id="PTHR45950:SF10">
    <property type="entry name" value="HOMEOBOX-LEUCINE ZIPPER PROTEIN REVOLUTA"/>
    <property type="match status" value="1"/>
</dbReference>
<keyword evidence="4" id="KW-0371">Homeobox</keyword>
<keyword evidence="4" id="KW-0238">DNA-binding</keyword>
<evidence type="ECO:0000313" key="4">
    <source>
        <dbReference type="EMBL" id="GAA0150075.1"/>
    </source>
</evidence>
<keyword evidence="1" id="KW-0539">Nucleus</keyword>
<organism evidence="4 5">
    <name type="scientific">Lithospermum erythrorhizon</name>
    <name type="common">Purple gromwell</name>
    <name type="synonym">Lithospermum officinale var. erythrorhizon</name>
    <dbReference type="NCBI Taxonomy" id="34254"/>
    <lineage>
        <taxon>Eukaryota</taxon>
        <taxon>Viridiplantae</taxon>
        <taxon>Streptophyta</taxon>
        <taxon>Embryophyta</taxon>
        <taxon>Tracheophyta</taxon>
        <taxon>Spermatophyta</taxon>
        <taxon>Magnoliopsida</taxon>
        <taxon>eudicotyledons</taxon>
        <taxon>Gunneridae</taxon>
        <taxon>Pentapetalae</taxon>
        <taxon>asterids</taxon>
        <taxon>lamiids</taxon>
        <taxon>Boraginales</taxon>
        <taxon>Boraginaceae</taxon>
        <taxon>Boraginoideae</taxon>
        <taxon>Lithospermeae</taxon>
        <taxon>Lithospermum</taxon>
    </lineage>
</organism>
<evidence type="ECO:0000256" key="1">
    <source>
        <dbReference type="ARBA" id="ARBA00023242"/>
    </source>
</evidence>
<dbReference type="AlphaFoldDB" id="A0AAV3PFH4"/>